<evidence type="ECO:0000313" key="1">
    <source>
        <dbReference type="EMBL" id="ACZ18431.1"/>
    </source>
</evidence>
<dbReference type="InterPro" id="IPR001106">
    <property type="entry name" value="Aromatic_Lyase"/>
</dbReference>
<sequence>MTVTLGDRPISIHQVLSVARGEGVEIHPEALQRCTATWEALMDIANRGHPKVYGLNTGVGINKDQEVTKDSYCRYNMNMLQVHCVGLPPYGNLEEARAVMVIKLNHLLMGYTGITPRFITLLKDMINLGVHPAIPLRGSVGEADIACLSHLGLVMTGQGLVIQDGRPVPSGPELERMGLEAVQPGPKDGLGLVTSNALGEALGALILDRIGRIVDTADLVYAMTLEAFHGNPSPLDPRAMDLYPSPGAQRSAQTVRSLLAGSYIWDDPKSLQDPLSLRCSAMVHGTVRDLIRRCIKVLTAHINAPDDNPLAFPDGTVVPSALFEPLPWVVHFEGLKVALGHLAQTVARRTLRLGSDRFTGLPRFLNNDPCNCHAFGVIQKTLSYLLAEVRHLCNPCSMDVESLSEDQEDRGCNTPMVMDQLGQIAQRLEALLAIEAIHAAQGMDLRGARYGVGSSAALERLRREVAFLDVDRDLSCDILSAQALIAGGGLLKASRDALGEVVAYRDL</sequence>
<proteinExistence type="predicted"/>
<dbReference type="Pfam" id="PF00221">
    <property type="entry name" value="Lyase_aromatic"/>
    <property type="match status" value="1"/>
</dbReference>
<dbReference type="Gene3D" id="1.10.275.10">
    <property type="entry name" value="Fumarase/aspartase (N-terminal domain)"/>
    <property type="match status" value="1"/>
</dbReference>
<dbReference type="EnsemblBacteria" id="ACZ18431">
    <property type="protein sequence ID" value="ACZ18431"/>
    <property type="gene ID" value="Taci_0191"/>
</dbReference>
<accession>D1B828</accession>
<dbReference type="PATRIC" id="fig|525903.6.peg.194"/>
<dbReference type="SUPFAM" id="SSF48557">
    <property type="entry name" value="L-aspartase-like"/>
    <property type="match status" value="1"/>
</dbReference>
<dbReference type="Proteomes" id="UP000002030">
    <property type="component" value="Chromosome"/>
</dbReference>
<dbReference type="EMBL" id="CP001818">
    <property type="protein sequence ID" value="ACZ18431.1"/>
    <property type="molecule type" value="Genomic_DNA"/>
</dbReference>
<dbReference type="AlphaFoldDB" id="D1B828"/>
<dbReference type="STRING" id="525903.Taci_0191"/>
<dbReference type="InterPro" id="IPR024083">
    <property type="entry name" value="Fumarase/histidase_N"/>
</dbReference>
<dbReference type="GO" id="GO:0016841">
    <property type="term" value="F:ammonia-lyase activity"/>
    <property type="evidence" value="ECO:0007669"/>
    <property type="project" value="UniProtKB-ARBA"/>
</dbReference>
<organism evidence="1 2">
    <name type="scientific">Thermanaerovibrio acidaminovorans (strain ATCC 49978 / DSM 6589 / Su883)</name>
    <name type="common">Selenomonas acidaminovorans</name>
    <dbReference type="NCBI Taxonomy" id="525903"/>
    <lineage>
        <taxon>Bacteria</taxon>
        <taxon>Thermotogati</taxon>
        <taxon>Synergistota</taxon>
        <taxon>Synergistia</taxon>
        <taxon>Synergistales</taxon>
        <taxon>Synergistaceae</taxon>
        <taxon>Thermanaerovibrio</taxon>
    </lineage>
</organism>
<dbReference type="InterPro" id="IPR008948">
    <property type="entry name" value="L-Aspartase-like"/>
</dbReference>
<dbReference type="PANTHER" id="PTHR10362">
    <property type="entry name" value="HISTIDINE AMMONIA-LYASE"/>
    <property type="match status" value="1"/>
</dbReference>
<dbReference type="KEGG" id="tai:Taci_0191"/>
<dbReference type="HOGENOM" id="CLU_014801_4_2_0"/>
<gene>
    <name evidence="1" type="ordered locus">Taci_0191</name>
</gene>
<reference evidence="1 2" key="1">
    <citation type="journal article" date="2009" name="Stand. Genomic Sci.">
        <title>Complete genome sequence of Thermanaerovibrio acidaminovorans type strain (Su883).</title>
        <authorList>
            <person name="Chovatia M."/>
            <person name="Sikorski J."/>
            <person name="Schroder M."/>
            <person name="Lapidus A."/>
            <person name="Nolan M."/>
            <person name="Tice H."/>
            <person name="Glavina Del Rio T."/>
            <person name="Copeland A."/>
            <person name="Cheng J.F."/>
            <person name="Lucas S."/>
            <person name="Chen F."/>
            <person name="Bruce D."/>
            <person name="Goodwin L."/>
            <person name="Pitluck S."/>
            <person name="Ivanova N."/>
            <person name="Mavromatis K."/>
            <person name="Ovchinnikova G."/>
            <person name="Pati A."/>
            <person name="Chen A."/>
            <person name="Palaniappan K."/>
            <person name="Land M."/>
            <person name="Hauser L."/>
            <person name="Chang Y.J."/>
            <person name="Jeffries C.D."/>
            <person name="Chain P."/>
            <person name="Saunders E."/>
            <person name="Detter J.C."/>
            <person name="Brettin T."/>
            <person name="Rohde M."/>
            <person name="Goker M."/>
            <person name="Spring S."/>
            <person name="Bristow J."/>
            <person name="Markowitz V."/>
            <person name="Hugenholtz P."/>
            <person name="Kyrpides N.C."/>
            <person name="Klenk H.P."/>
            <person name="Eisen J.A."/>
        </authorList>
    </citation>
    <scope>NUCLEOTIDE SEQUENCE [LARGE SCALE GENOMIC DNA]</scope>
    <source>
        <strain evidence="2">ATCC 49978 / DSM 6589 / Su883</strain>
    </source>
</reference>
<dbReference type="RefSeq" id="WP_012868947.1">
    <property type="nucleotide sequence ID" value="NC_013522.1"/>
</dbReference>
<name>D1B828_THEAS</name>
<dbReference type="CDD" id="cd00332">
    <property type="entry name" value="PAL-HAL"/>
    <property type="match status" value="1"/>
</dbReference>
<protein>
    <submittedName>
        <fullName evidence="1">Phenylalanine/histidine ammonia-lyase</fullName>
    </submittedName>
</protein>
<dbReference type="Gene3D" id="1.20.200.10">
    <property type="entry name" value="Fumarase/aspartase (Central domain)"/>
    <property type="match status" value="1"/>
</dbReference>
<dbReference type="eggNOG" id="COG2986">
    <property type="taxonomic scope" value="Bacteria"/>
</dbReference>
<dbReference type="OrthoDB" id="9806955at2"/>
<keyword evidence="2" id="KW-1185">Reference proteome</keyword>
<evidence type="ECO:0000313" key="2">
    <source>
        <dbReference type="Proteomes" id="UP000002030"/>
    </source>
</evidence>